<dbReference type="Pfam" id="PF00563">
    <property type="entry name" value="EAL"/>
    <property type="match status" value="1"/>
</dbReference>
<dbReference type="Pfam" id="PF13426">
    <property type="entry name" value="PAS_9"/>
    <property type="match status" value="1"/>
</dbReference>
<dbReference type="PROSITE" id="PS50883">
    <property type="entry name" value="EAL"/>
    <property type="match status" value="1"/>
</dbReference>
<evidence type="ECO:0000259" key="1">
    <source>
        <dbReference type="PROSITE" id="PS50112"/>
    </source>
</evidence>
<gene>
    <name evidence="5" type="ORF">UFOPK3402_00098</name>
</gene>
<dbReference type="InterPro" id="IPR035919">
    <property type="entry name" value="EAL_sf"/>
</dbReference>
<proteinExistence type="predicted"/>
<dbReference type="AlphaFoldDB" id="A0A6J7CK69"/>
<dbReference type="NCBIfam" id="TIGR00229">
    <property type="entry name" value="sensory_box"/>
    <property type="match status" value="2"/>
</dbReference>
<feature type="domain" description="PAS" evidence="1">
    <location>
        <begin position="8"/>
        <end position="71"/>
    </location>
</feature>
<dbReference type="InterPro" id="IPR043128">
    <property type="entry name" value="Rev_trsase/Diguanyl_cyclase"/>
</dbReference>
<dbReference type="SMART" id="SM00052">
    <property type="entry name" value="EAL"/>
    <property type="match status" value="1"/>
</dbReference>
<dbReference type="InterPro" id="IPR029787">
    <property type="entry name" value="Nucleotide_cyclase"/>
</dbReference>
<evidence type="ECO:0000259" key="4">
    <source>
        <dbReference type="PROSITE" id="PS50887"/>
    </source>
</evidence>
<feature type="domain" description="PAC" evidence="2">
    <location>
        <begin position="203"/>
        <end position="256"/>
    </location>
</feature>
<dbReference type="NCBIfam" id="TIGR00254">
    <property type="entry name" value="GGDEF"/>
    <property type="match status" value="1"/>
</dbReference>
<dbReference type="PROSITE" id="PS50113">
    <property type="entry name" value="PAC"/>
    <property type="match status" value="2"/>
</dbReference>
<name>A0A6J7CK69_9ZZZZ</name>
<dbReference type="SUPFAM" id="SSF141868">
    <property type="entry name" value="EAL domain-like"/>
    <property type="match status" value="1"/>
</dbReference>
<accession>A0A6J7CK69</accession>
<dbReference type="SUPFAM" id="SSF55785">
    <property type="entry name" value="PYP-like sensor domain (PAS domain)"/>
    <property type="match status" value="2"/>
</dbReference>
<dbReference type="InterPro" id="IPR000700">
    <property type="entry name" value="PAS-assoc_C"/>
</dbReference>
<dbReference type="Pfam" id="PF00990">
    <property type="entry name" value="GGDEF"/>
    <property type="match status" value="1"/>
</dbReference>
<dbReference type="Pfam" id="PF08447">
    <property type="entry name" value="PAS_3"/>
    <property type="match status" value="1"/>
</dbReference>
<dbReference type="CDD" id="cd00130">
    <property type="entry name" value="PAS"/>
    <property type="match status" value="2"/>
</dbReference>
<evidence type="ECO:0000259" key="3">
    <source>
        <dbReference type="PROSITE" id="PS50883"/>
    </source>
</evidence>
<dbReference type="SUPFAM" id="SSF55073">
    <property type="entry name" value="Nucleotide cyclase"/>
    <property type="match status" value="1"/>
</dbReference>
<dbReference type="SMART" id="SM00091">
    <property type="entry name" value="PAS"/>
    <property type="match status" value="2"/>
</dbReference>
<dbReference type="InterPro" id="IPR013655">
    <property type="entry name" value="PAS_fold_3"/>
</dbReference>
<feature type="domain" description="GGDEF" evidence="4">
    <location>
        <begin position="288"/>
        <end position="421"/>
    </location>
</feature>
<dbReference type="InterPro" id="IPR001633">
    <property type="entry name" value="EAL_dom"/>
</dbReference>
<evidence type="ECO:0000259" key="2">
    <source>
        <dbReference type="PROSITE" id="PS50113"/>
    </source>
</evidence>
<feature type="domain" description="EAL" evidence="3">
    <location>
        <begin position="430"/>
        <end position="681"/>
    </location>
</feature>
<dbReference type="Gene3D" id="3.30.70.270">
    <property type="match status" value="1"/>
</dbReference>
<dbReference type="InterPro" id="IPR000160">
    <property type="entry name" value="GGDEF_dom"/>
</dbReference>
<reference evidence="5" key="1">
    <citation type="submission" date="2020-05" db="EMBL/GenBank/DDBJ databases">
        <authorList>
            <person name="Chiriac C."/>
            <person name="Salcher M."/>
            <person name="Ghai R."/>
            <person name="Kavagutti S V."/>
        </authorList>
    </citation>
    <scope>NUCLEOTIDE SEQUENCE</scope>
</reference>
<dbReference type="CDD" id="cd01948">
    <property type="entry name" value="EAL"/>
    <property type="match status" value="1"/>
</dbReference>
<dbReference type="SMART" id="SM00086">
    <property type="entry name" value="PAC"/>
    <property type="match status" value="2"/>
</dbReference>
<evidence type="ECO:0000313" key="5">
    <source>
        <dbReference type="EMBL" id="CAB4858822.1"/>
    </source>
</evidence>
<dbReference type="InterPro" id="IPR000014">
    <property type="entry name" value="PAS"/>
</dbReference>
<organism evidence="5">
    <name type="scientific">freshwater metagenome</name>
    <dbReference type="NCBI Taxonomy" id="449393"/>
    <lineage>
        <taxon>unclassified sequences</taxon>
        <taxon>metagenomes</taxon>
        <taxon>ecological metagenomes</taxon>
    </lineage>
</organism>
<dbReference type="SMART" id="SM00267">
    <property type="entry name" value="GGDEF"/>
    <property type="match status" value="1"/>
</dbReference>
<dbReference type="InterPro" id="IPR001610">
    <property type="entry name" value="PAC"/>
</dbReference>
<dbReference type="PROSITE" id="PS50887">
    <property type="entry name" value="GGDEF"/>
    <property type="match status" value="1"/>
</dbReference>
<dbReference type="PANTHER" id="PTHR44757">
    <property type="entry name" value="DIGUANYLATE CYCLASE DGCP"/>
    <property type="match status" value="1"/>
</dbReference>
<dbReference type="Gene3D" id="3.20.20.450">
    <property type="entry name" value="EAL domain"/>
    <property type="match status" value="1"/>
</dbReference>
<dbReference type="CDD" id="cd01949">
    <property type="entry name" value="GGDEF"/>
    <property type="match status" value="1"/>
</dbReference>
<dbReference type="EMBL" id="CAFBLS010000006">
    <property type="protein sequence ID" value="CAB4858822.1"/>
    <property type="molecule type" value="Genomic_DNA"/>
</dbReference>
<sequence length="687" mass="75472">MRRSAEESLADFTRVTDALSEVVWQRDMTLGTLIYASQGIERLLGISMSELGSDASAIDALIAPEDIDRVEAARDPRGREWSVEYRLRPRDGTELWVVERATVAKVRGEVDRVVGTLTNITDQKVAEVREHEQRVIIEAVYRAPFMGIAIVDEQSRVTQANDYFCELLGYAPGSVDGMPLAAFGYVEDDLAAGPSSDAIPLMSGLNTRLLLCRDGSRRWADVERRALVGLGGDSGTAMFVVRDITQLREQTEELSRRATTDAATGLLNREHFQHTLARQIVSGDQKGSSVALVWVDIDHFKEVNDRHGHAAGDEVLRRSAERIEAAVRSNDIVGRLGGDEFGVILTRFEGAAELETVLGRILSALRQPIAIGEAEIVVSGSLGVAVYPEDGVAPDTLMRSADAAMYAIKKRRGDGFEYFRPELTREAEARSSMREDIASAIRDERFTLFYQPILDATTGALWGVEALLRWRRNGDVVAAEHFIDFCESSGQIRDLAPLTFALLRGDLDALRRSGTEIGRACVNVSVSQLEDKTFTELMNWWPSPTGLAGVVMEITESVFLPDHHRAIETLHHLTHLGAEISVDDFGSGYSNLLLLESLAPTCIKLDKSFLASRALAGRGDELSSAAIKMAHSLQSIVVAEGIETDEQLASVRGLGANLVQGYAMATPMPRDDLVAWIRERKREPAGR</sequence>
<dbReference type="InterPro" id="IPR052155">
    <property type="entry name" value="Biofilm_reg_signaling"/>
</dbReference>
<dbReference type="Gene3D" id="3.30.450.20">
    <property type="entry name" value="PAS domain"/>
    <property type="match status" value="2"/>
</dbReference>
<dbReference type="PROSITE" id="PS50112">
    <property type="entry name" value="PAS"/>
    <property type="match status" value="1"/>
</dbReference>
<feature type="domain" description="PAC" evidence="2">
    <location>
        <begin position="81"/>
        <end position="132"/>
    </location>
</feature>
<dbReference type="PANTHER" id="PTHR44757:SF2">
    <property type="entry name" value="BIOFILM ARCHITECTURE MAINTENANCE PROTEIN MBAA"/>
    <property type="match status" value="1"/>
</dbReference>
<dbReference type="InterPro" id="IPR035965">
    <property type="entry name" value="PAS-like_dom_sf"/>
</dbReference>
<protein>
    <submittedName>
        <fullName evidence="5">Unannotated protein</fullName>
    </submittedName>
</protein>